<feature type="domain" description="HTH araC/xylS-type" evidence="1">
    <location>
        <begin position="225"/>
        <end position="310"/>
    </location>
</feature>
<organism evidence="2 3">
    <name type="scientific">Streptomyces marispadix</name>
    <dbReference type="NCBI Taxonomy" id="2922868"/>
    <lineage>
        <taxon>Bacteria</taxon>
        <taxon>Bacillati</taxon>
        <taxon>Actinomycetota</taxon>
        <taxon>Actinomycetes</taxon>
        <taxon>Kitasatosporales</taxon>
        <taxon>Streptomycetaceae</taxon>
        <taxon>Streptomyces</taxon>
    </lineage>
</organism>
<dbReference type="SMART" id="SM00342">
    <property type="entry name" value="HTH_ARAC"/>
    <property type="match status" value="1"/>
</dbReference>
<protein>
    <submittedName>
        <fullName evidence="2">Helix-turn-helix domain-containing protein</fullName>
    </submittedName>
</protein>
<dbReference type="Proteomes" id="UP001166784">
    <property type="component" value="Unassembled WGS sequence"/>
</dbReference>
<reference evidence="2" key="1">
    <citation type="submission" date="2022-03" db="EMBL/GenBank/DDBJ databases">
        <authorList>
            <person name="Santos J.D.N."/>
            <person name="Kallscheuer N."/>
            <person name="Jogler C."/>
            <person name="Lage O.M."/>
        </authorList>
    </citation>
    <scope>NUCLEOTIDE SEQUENCE</scope>
    <source>
        <strain evidence="2">M600PL45_2</strain>
    </source>
</reference>
<name>A0ABS9T3S2_9ACTN</name>
<dbReference type="Pfam" id="PF12833">
    <property type="entry name" value="HTH_18"/>
    <property type="match status" value="1"/>
</dbReference>
<evidence type="ECO:0000313" key="3">
    <source>
        <dbReference type="Proteomes" id="UP001166784"/>
    </source>
</evidence>
<sequence>MNVGVIALPGCWDSGLTSVLDVLRAANSAREQVDRDIPAIRAQTVAADRAPVPTAGRLLVPVDLEMDDDATAGLDTLVIPALAAKSPAGIVDALMRDEVRALRAMLREWSLAGRELAAACTGTFVLAESGLLDNRRATTSWWLSATFRNRYPKTELDTSRMVVHDGKIVTAGAAFAHIDLAMSLVSRVSPQLADATAAALLVDERPARSIESALGYLADADRLVTDFETWVRSNLERDVAVTDAALAIGTTRRTLERRVRQRLNTTPYALIQRLRVERADHLRRTTGLSLERIAAMVGYRNASTLRALLKTASRGAGAHEGD</sequence>
<proteinExistence type="predicted"/>
<reference evidence="2" key="2">
    <citation type="journal article" date="2023" name="Int. J. Syst. Evol. Microbiol.">
        <title>Streptomyces marispadix sp. nov., isolated from marine beach sediment of the Northern Coast of Portugal.</title>
        <authorList>
            <person name="dos Santos J.D.N."/>
            <person name="Vitorino I.R."/>
            <person name="Kallscheuer N."/>
            <person name="Srivastava A."/>
            <person name="Krautwurst S."/>
            <person name="Marz M."/>
            <person name="Jogler C."/>
            <person name="Lobo Da Cunha A."/>
            <person name="Catita J."/>
            <person name="Goncalves H."/>
            <person name="Gonzalez I."/>
            <person name="Reyes F."/>
            <person name="Lage O.M."/>
        </authorList>
    </citation>
    <scope>NUCLEOTIDE SEQUENCE</scope>
    <source>
        <strain evidence="2">M600PL45_2</strain>
    </source>
</reference>
<keyword evidence="3" id="KW-1185">Reference proteome</keyword>
<gene>
    <name evidence="2" type="ORF">MMA15_23080</name>
</gene>
<dbReference type="InterPro" id="IPR002818">
    <property type="entry name" value="DJ-1/PfpI"/>
</dbReference>
<dbReference type="Gene3D" id="3.40.50.880">
    <property type="match status" value="1"/>
</dbReference>
<dbReference type="InterPro" id="IPR052158">
    <property type="entry name" value="INH-QAR"/>
</dbReference>
<dbReference type="EMBL" id="JAKWJU010000002">
    <property type="protein sequence ID" value="MCH6163167.1"/>
    <property type="molecule type" value="Genomic_DNA"/>
</dbReference>
<dbReference type="Gene3D" id="1.10.10.60">
    <property type="entry name" value="Homeodomain-like"/>
    <property type="match status" value="1"/>
</dbReference>
<evidence type="ECO:0000313" key="2">
    <source>
        <dbReference type="EMBL" id="MCH6163167.1"/>
    </source>
</evidence>
<dbReference type="InterPro" id="IPR029062">
    <property type="entry name" value="Class_I_gatase-like"/>
</dbReference>
<dbReference type="SUPFAM" id="SSF52317">
    <property type="entry name" value="Class I glutamine amidotransferase-like"/>
    <property type="match status" value="1"/>
</dbReference>
<comment type="caution">
    <text evidence="2">The sequence shown here is derived from an EMBL/GenBank/DDBJ whole genome shotgun (WGS) entry which is preliminary data.</text>
</comment>
<dbReference type="PROSITE" id="PS01124">
    <property type="entry name" value="HTH_ARAC_FAMILY_2"/>
    <property type="match status" value="1"/>
</dbReference>
<dbReference type="PANTHER" id="PTHR43130:SF3">
    <property type="entry name" value="HTH-TYPE TRANSCRIPTIONAL REGULATOR RV1931C"/>
    <property type="match status" value="1"/>
</dbReference>
<dbReference type="PANTHER" id="PTHR43130">
    <property type="entry name" value="ARAC-FAMILY TRANSCRIPTIONAL REGULATOR"/>
    <property type="match status" value="1"/>
</dbReference>
<evidence type="ECO:0000259" key="1">
    <source>
        <dbReference type="PROSITE" id="PS01124"/>
    </source>
</evidence>
<dbReference type="Pfam" id="PF01965">
    <property type="entry name" value="DJ-1_PfpI"/>
    <property type="match status" value="1"/>
</dbReference>
<dbReference type="RefSeq" id="WP_241062008.1">
    <property type="nucleotide sequence ID" value="NZ_JAKWJU010000002.1"/>
</dbReference>
<dbReference type="InterPro" id="IPR018060">
    <property type="entry name" value="HTH_AraC"/>
</dbReference>
<accession>A0ABS9T3S2</accession>